<evidence type="ECO:0000256" key="1">
    <source>
        <dbReference type="ARBA" id="ARBA00006484"/>
    </source>
</evidence>
<dbReference type="PROSITE" id="PS00061">
    <property type="entry name" value="ADH_SHORT"/>
    <property type="match status" value="1"/>
</dbReference>
<dbReference type="InterPro" id="IPR002347">
    <property type="entry name" value="SDR_fam"/>
</dbReference>
<dbReference type="Proteomes" id="UP001642483">
    <property type="component" value="Unassembled WGS sequence"/>
</dbReference>
<evidence type="ECO:0000313" key="3">
    <source>
        <dbReference type="EMBL" id="CAK8693112.1"/>
    </source>
</evidence>
<keyword evidence="2" id="KW-0560">Oxidoreductase</keyword>
<dbReference type="SUPFAM" id="SSF51735">
    <property type="entry name" value="NAD(P)-binding Rossmann-fold domains"/>
    <property type="match status" value="1"/>
</dbReference>
<gene>
    <name evidence="3" type="ORF">CVLEPA_LOCUS26438</name>
</gene>
<evidence type="ECO:0000256" key="2">
    <source>
        <dbReference type="ARBA" id="ARBA00023002"/>
    </source>
</evidence>
<dbReference type="PANTHER" id="PTHR24321:SF8">
    <property type="entry name" value="ESTRADIOL 17-BETA-DEHYDROGENASE 8-RELATED"/>
    <property type="match status" value="1"/>
</dbReference>
<protein>
    <submittedName>
        <fullName evidence="3">Uncharacterized protein</fullName>
    </submittedName>
</protein>
<dbReference type="InterPro" id="IPR036291">
    <property type="entry name" value="NAD(P)-bd_dom_sf"/>
</dbReference>
<evidence type="ECO:0000313" key="4">
    <source>
        <dbReference type="Proteomes" id="UP001642483"/>
    </source>
</evidence>
<dbReference type="Pfam" id="PF13561">
    <property type="entry name" value="adh_short_C2"/>
    <property type="match status" value="1"/>
</dbReference>
<dbReference type="Gene3D" id="3.40.50.720">
    <property type="entry name" value="NAD(P)-binding Rossmann-like Domain"/>
    <property type="match status" value="1"/>
</dbReference>
<comment type="caution">
    <text evidence="3">The sequence shown here is derived from an EMBL/GenBank/DDBJ whole genome shotgun (WGS) entry which is preliminary data.</text>
</comment>
<dbReference type="InterPro" id="IPR020904">
    <property type="entry name" value="Sc_DH/Rdtase_CS"/>
</dbReference>
<dbReference type="CDD" id="cd05233">
    <property type="entry name" value="SDR_c"/>
    <property type="match status" value="1"/>
</dbReference>
<sequence>MMDNPEFHSKNQPPLDQEFTKNRFKDKVVVITGGASGIGFAVAERFANDGAVVAIADMDRTNGAKAVERIKAEGHDSVKFYFVNVADKSSCTKAVEEVTGDNDGVIHCLVNSAAFFGSSGLNSEPADWRKSCDVNIMGAASMVQACHPYLVKANGAAIVNLASASALRAQPERWTYSATKGAIITMTKNMALDLGKDQIRVNSISPAWVWSPVQAKASVDGSQESMPAVADFSIKRRAANTSEIAAVTVFLCSRDATYMTGTNVIVDGGYCAIGPERLGDQSLFAGEKS</sequence>
<name>A0ABP0GMZ6_CLALP</name>
<dbReference type="PRINTS" id="PR00080">
    <property type="entry name" value="SDRFAMILY"/>
</dbReference>
<reference evidence="3 4" key="1">
    <citation type="submission" date="2024-02" db="EMBL/GenBank/DDBJ databases">
        <authorList>
            <person name="Daric V."/>
            <person name="Darras S."/>
        </authorList>
    </citation>
    <scope>NUCLEOTIDE SEQUENCE [LARGE SCALE GENOMIC DNA]</scope>
</reference>
<dbReference type="PANTHER" id="PTHR24321">
    <property type="entry name" value="DEHYDROGENASES, SHORT CHAIN"/>
    <property type="match status" value="1"/>
</dbReference>
<proteinExistence type="inferred from homology"/>
<dbReference type="PRINTS" id="PR00081">
    <property type="entry name" value="GDHRDH"/>
</dbReference>
<dbReference type="EMBL" id="CAWYQH010000130">
    <property type="protein sequence ID" value="CAK8693112.1"/>
    <property type="molecule type" value="Genomic_DNA"/>
</dbReference>
<comment type="similarity">
    <text evidence="1">Belongs to the short-chain dehydrogenases/reductases (SDR) family.</text>
</comment>
<keyword evidence="4" id="KW-1185">Reference proteome</keyword>
<organism evidence="3 4">
    <name type="scientific">Clavelina lepadiformis</name>
    <name type="common">Light-bulb sea squirt</name>
    <name type="synonym">Ascidia lepadiformis</name>
    <dbReference type="NCBI Taxonomy" id="159417"/>
    <lineage>
        <taxon>Eukaryota</taxon>
        <taxon>Metazoa</taxon>
        <taxon>Chordata</taxon>
        <taxon>Tunicata</taxon>
        <taxon>Ascidiacea</taxon>
        <taxon>Aplousobranchia</taxon>
        <taxon>Clavelinidae</taxon>
        <taxon>Clavelina</taxon>
    </lineage>
</organism>
<accession>A0ABP0GMZ6</accession>